<dbReference type="GO" id="GO:0004065">
    <property type="term" value="F:arylsulfatase activity"/>
    <property type="evidence" value="ECO:0007669"/>
    <property type="project" value="TreeGrafter"/>
</dbReference>
<comment type="caution">
    <text evidence="5">The sequence shown here is derived from an EMBL/GenBank/DDBJ whole genome shotgun (WGS) entry which is preliminary data.</text>
</comment>
<dbReference type="AlphaFoldDB" id="A0A934S4B5"/>
<dbReference type="InterPro" id="IPR017850">
    <property type="entry name" value="Alkaline_phosphatase_core_sf"/>
</dbReference>
<keyword evidence="6" id="KW-1185">Reference proteome</keyword>
<accession>A0A934S4B5</accession>
<name>A0A934S4B5_9BACT</name>
<evidence type="ECO:0000256" key="3">
    <source>
        <dbReference type="SAM" id="SignalP"/>
    </source>
</evidence>
<dbReference type="RefSeq" id="WP_200359506.1">
    <property type="nucleotide sequence ID" value="NZ_JAENIL010000092.1"/>
</dbReference>
<dbReference type="Proteomes" id="UP000617628">
    <property type="component" value="Unassembled WGS sequence"/>
</dbReference>
<protein>
    <submittedName>
        <fullName evidence="5">Sulfatase-like hydrolase/transferase</fullName>
    </submittedName>
</protein>
<evidence type="ECO:0000256" key="2">
    <source>
        <dbReference type="ARBA" id="ARBA00022801"/>
    </source>
</evidence>
<feature type="chain" id="PRO_5036790203" evidence="3">
    <location>
        <begin position="24"/>
        <end position="458"/>
    </location>
</feature>
<dbReference type="EMBL" id="JAENIL010000092">
    <property type="protein sequence ID" value="MBK1880486.1"/>
    <property type="molecule type" value="Genomic_DNA"/>
</dbReference>
<sequence length="458" mass="52295">MRKRFGKPLFLLFVSLGWAAALGAVETAKERPNIIFILTDDVSPRDYALYGGKTSSPVLEKLGTQGLYFKTAWATPRCIPTRAMLLSGKYPFRTQVFENQINPRGEDGYIKPVGERFSNTLGSLMSANGYRTAMIGKLQTGDVKSYGFQRWCTVNHGHIFDMKFSDNDEDGKRVLKEDVHSTDSLFDYLHRFTAEKSEAPWFVYMPLNLPHWVRNPDNPDKWGPPVVPELDESWKKTGKLVQNDFEACLRYIDYKVGGFVEHLKATGQLENTVIMYAGDNGTNLYGKSKPDLEKGPRVPFIVYAPGILEPMGACYELIDFTDVIPTCVELAGGTMPEDDVFDGHSFAPLIKGESFVGREWIFSQWFGCRFLRTKDQLIDGRGRFYNCGDNRNEWVEGAYQDVTSSYDERVIASRKKLELILETMPAPDYNDPELAPQWRKHWINTKKFVEPYRPPYLK</sequence>
<dbReference type="Gene3D" id="3.40.720.10">
    <property type="entry name" value="Alkaline Phosphatase, subunit A"/>
    <property type="match status" value="1"/>
</dbReference>
<evidence type="ECO:0000256" key="1">
    <source>
        <dbReference type="ARBA" id="ARBA00008779"/>
    </source>
</evidence>
<reference evidence="5" key="1">
    <citation type="submission" date="2021-01" db="EMBL/GenBank/DDBJ databases">
        <title>Modified the classification status of verrucomicrobia.</title>
        <authorList>
            <person name="Feng X."/>
        </authorList>
    </citation>
    <scope>NUCLEOTIDE SEQUENCE</scope>
    <source>
        <strain evidence="5">KCTC 13126</strain>
    </source>
</reference>
<dbReference type="Pfam" id="PF00884">
    <property type="entry name" value="Sulfatase"/>
    <property type="match status" value="1"/>
</dbReference>
<organism evidence="5 6">
    <name type="scientific">Pelagicoccus mobilis</name>
    <dbReference type="NCBI Taxonomy" id="415221"/>
    <lineage>
        <taxon>Bacteria</taxon>
        <taxon>Pseudomonadati</taxon>
        <taxon>Verrucomicrobiota</taxon>
        <taxon>Opitutia</taxon>
        <taxon>Puniceicoccales</taxon>
        <taxon>Pelagicoccaceae</taxon>
        <taxon>Pelagicoccus</taxon>
    </lineage>
</organism>
<proteinExistence type="inferred from homology"/>
<dbReference type="InterPro" id="IPR050738">
    <property type="entry name" value="Sulfatase"/>
</dbReference>
<feature type="domain" description="Sulfatase N-terminal" evidence="4">
    <location>
        <begin position="32"/>
        <end position="332"/>
    </location>
</feature>
<keyword evidence="3" id="KW-0732">Signal</keyword>
<dbReference type="SUPFAM" id="SSF53649">
    <property type="entry name" value="Alkaline phosphatase-like"/>
    <property type="match status" value="1"/>
</dbReference>
<comment type="similarity">
    <text evidence="1">Belongs to the sulfatase family.</text>
</comment>
<keyword evidence="2 5" id="KW-0378">Hydrolase</keyword>
<evidence type="ECO:0000259" key="4">
    <source>
        <dbReference type="Pfam" id="PF00884"/>
    </source>
</evidence>
<dbReference type="PANTHER" id="PTHR42693:SF53">
    <property type="entry name" value="ENDO-4-O-SULFATASE"/>
    <property type="match status" value="1"/>
</dbReference>
<dbReference type="PANTHER" id="PTHR42693">
    <property type="entry name" value="ARYLSULFATASE FAMILY MEMBER"/>
    <property type="match status" value="1"/>
</dbReference>
<evidence type="ECO:0000313" key="5">
    <source>
        <dbReference type="EMBL" id="MBK1880486.1"/>
    </source>
</evidence>
<gene>
    <name evidence="5" type="ORF">JIN87_26605</name>
</gene>
<dbReference type="InterPro" id="IPR000917">
    <property type="entry name" value="Sulfatase_N"/>
</dbReference>
<feature type="signal peptide" evidence="3">
    <location>
        <begin position="1"/>
        <end position="23"/>
    </location>
</feature>
<evidence type="ECO:0000313" key="6">
    <source>
        <dbReference type="Proteomes" id="UP000617628"/>
    </source>
</evidence>